<accession>A0A383VBW2</accession>
<reference evidence="1 2" key="1">
    <citation type="submission" date="2016-10" db="EMBL/GenBank/DDBJ databases">
        <authorList>
            <person name="Cai Z."/>
        </authorList>
    </citation>
    <scope>NUCLEOTIDE SEQUENCE [LARGE SCALE GENOMIC DNA]</scope>
</reference>
<protein>
    <submittedName>
        <fullName evidence="1">Uncharacterized protein</fullName>
    </submittedName>
</protein>
<organism evidence="1 2">
    <name type="scientific">Tetradesmus obliquus</name>
    <name type="common">Green alga</name>
    <name type="synonym">Acutodesmus obliquus</name>
    <dbReference type="NCBI Taxonomy" id="3088"/>
    <lineage>
        <taxon>Eukaryota</taxon>
        <taxon>Viridiplantae</taxon>
        <taxon>Chlorophyta</taxon>
        <taxon>core chlorophytes</taxon>
        <taxon>Chlorophyceae</taxon>
        <taxon>CS clade</taxon>
        <taxon>Sphaeropleales</taxon>
        <taxon>Scenedesmaceae</taxon>
        <taxon>Tetradesmus</taxon>
    </lineage>
</organism>
<sequence length="93" mass="9343">MCGMNRAAGDCDAATGRCNCPAGSGLEAGFVPNPSVAARNITPEVPACNYQFVPTGTFKLSGMTASIAQLLADGTTRRAVVAISARKAAAALP</sequence>
<gene>
    <name evidence="1" type="ORF">BQ4739_LOCUS2850</name>
</gene>
<name>A0A383VBW2_TETOB</name>
<dbReference type="AlphaFoldDB" id="A0A383VBW2"/>
<evidence type="ECO:0000313" key="1">
    <source>
        <dbReference type="EMBL" id="SZX62249.1"/>
    </source>
</evidence>
<dbReference type="EMBL" id="FNXT01000213">
    <property type="protein sequence ID" value="SZX62249.1"/>
    <property type="molecule type" value="Genomic_DNA"/>
</dbReference>
<dbReference type="Proteomes" id="UP000256970">
    <property type="component" value="Unassembled WGS sequence"/>
</dbReference>
<keyword evidence="2" id="KW-1185">Reference proteome</keyword>
<evidence type="ECO:0000313" key="2">
    <source>
        <dbReference type="Proteomes" id="UP000256970"/>
    </source>
</evidence>
<proteinExistence type="predicted"/>